<protein>
    <submittedName>
        <fullName evidence="2">Uncharacterized protein</fullName>
    </submittedName>
</protein>
<evidence type="ECO:0000256" key="1">
    <source>
        <dbReference type="SAM" id="Phobius"/>
    </source>
</evidence>
<dbReference type="RefSeq" id="WP_151001494.1">
    <property type="nucleotide sequence ID" value="NZ_VZZK01000018.1"/>
</dbReference>
<name>A0A6L3SVJ8_9HYPH</name>
<dbReference type="Proteomes" id="UP000474159">
    <property type="component" value="Unassembled WGS sequence"/>
</dbReference>
<keyword evidence="1" id="KW-0472">Membrane</keyword>
<proteinExistence type="predicted"/>
<keyword evidence="1" id="KW-0812">Transmembrane</keyword>
<dbReference type="AlphaFoldDB" id="A0A6L3SVJ8"/>
<feature type="transmembrane region" description="Helical" evidence="1">
    <location>
        <begin position="6"/>
        <end position="23"/>
    </location>
</feature>
<keyword evidence="3" id="KW-1185">Reference proteome</keyword>
<gene>
    <name evidence="2" type="ORF">F6X53_17580</name>
</gene>
<evidence type="ECO:0000313" key="3">
    <source>
        <dbReference type="Proteomes" id="UP000474159"/>
    </source>
</evidence>
<keyword evidence="1" id="KW-1133">Transmembrane helix</keyword>
<comment type="caution">
    <text evidence="2">The sequence shown here is derived from an EMBL/GenBank/DDBJ whole genome shotgun (WGS) entry which is preliminary data.</text>
</comment>
<reference evidence="2 3" key="1">
    <citation type="submission" date="2019-09" db="EMBL/GenBank/DDBJ databases">
        <title>YIM 48816 draft genome.</title>
        <authorList>
            <person name="Jiang L."/>
        </authorList>
    </citation>
    <scope>NUCLEOTIDE SEQUENCE [LARGE SCALE GENOMIC DNA]</scope>
    <source>
        <strain evidence="2 3">YIM 48816</strain>
    </source>
</reference>
<accession>A0A6L3SVJ8</accession>
<sequence>MELSYLFLAVPPLLAVVAAWFGWRAARKGARRIDLMRAHLVERQAAQHAGRRLDQEAARPFASETGVATARFQSSARQA</sequence>
<evidence type="ECO:0000313" key="2">
    <source>
        <dbReference type="EMBL" id="KAB1077770.1"/>
    </source>
</evidence>
<dbReference type="EMBL" id="VZZK01000018">
    <property type="protein sequence ID" value="KAB1077770.1"/>
    <property type="molecule type" value="Genomic_DNA"/>
</dbReference>
<organism evidence="2 3">
    <name type="scientific">Methylobacterium soli</name>
    <dbReference type="NCBI Taxonomy" id="553447"/>
    <lineage>
        <taxon>Bacteria</taxon>
        <taxon>Pseudomonadati</taxon>
        <taxon>Pseudomonadota</taxon>
        <taxon>Alphaproteobacteria</taxon>
        <taxon>Hyphomicrobiales</taxon>
        <taxon>Methylobacteriaceae</taxon>
        <taxon>Methylobacterium</taxon>
    </lineage>
</organism>